<gene>
    <name evidence="2" type="ORF">AMECASPLE_017483</name>
</gene>
<accession>A0ABV0Y2N0</accession>
<name>A0ABV0Y2N0_9TELE</name>
<evidence type="ECO:0000256" key="1">
    <source>
        <dbReference type="SAM" id="MobiDB-lite"/>
    </source>
</evidence>
<proteinExistence type="predicted"/>
<dbReference type="EMBL" id="JAHRIP010020124">
    <property type="protein sequence ID" value="MEQ2287899.1"/>
    <property type="molecule type" value="Genomic_DNA"/>
</dbReference>
<reference evidence="2 3" key="1">
    <citation type="submission" date="2021-06" db="EMBL/GenBank/DDBJ databases">
        <authorList>
            <person name="Palmer J.M."/>
        </authorList>
    </citation>
    <scope>NUCLEOTIDE SEQUENCE [LARGE SCALE GENOMIC DNA]</scope>
    <source>
        <strain evidence="2 3">AS_MEX2019</strain>
        <tissue evidence="2">Muscle</tissue>
    </source>
</reference>
<comment type="caution">
    <text evidence="2">The sequence shown here is derived from an EMBL/GenBank/DDBJ whole genome shotgun (WGS) entry which is preliminary data.</text>
</comment>
<dbReference type="Proteomes" id="UP001469553">
    <property type="component" value="Unassembled WGS sequence"/>
</dbReference>
<feature type="region of interest" description="Disordered" evidence="1">
    <location>
        <begin position="27"/>
        <end position="68"/>
    </location>
</feature>
<evidence type="ECO:0000313" key="3">
    <source>
        <dbReference type="Proteomes" id="UP001469553"/>
    </source>
</evidence>
<protein>
    <submittedName>
        <fullName evidence="2">Uncharacterized protein</fullName>
    </submittedName>
</protein>
<keyword evidence="3" id="KW-1185">Reference proteome</keyword>
<sequence>MVDRCDTSAPGFPEGRRDGATLAFVNQVPSLPDPDSVSGPVLEESQDEPPSPPVLAREGFGDGLPSLPVPVLEELRSATSTSCSCSGGVRERAPSASYSCLGGTAFTS</sequence>
<organism evidence="2 3">
    <name type="scientific">Ameca splendens</name>
    <dbReference type="NCBI Taxonomy" id="208324"/>
    <lineage>
        <taxon>Eukaryota</taxon>
        <taxon>Metazoa</taxon>
        <taxon>Chordata</taxon>
        <taxon>Craniata</taxon>
        <taxon>Vertebrata</taxon>
        <taxon>Euteleostomi</taxon>
        <taxon>Actinopterygii</taxon>
        <taxon>Neopterygii</taxon>
        <taxon>Teleostei</taxon>
        <taxon>Neoteleostei</taxon>
        <taxon>Acanthomorphata</taxon>
        <taxon>Ovalentaria</taxon>
        <taxon>Atherinomorphae</taxon>
        <taxon>Cyprinodontiformes</taxon>
        <taxon>Goodeidae</taxon>
        <taxon>Ameca</taxon>
    </lineage>
</organism>
<evidence type="ECO:0000313" key="2">
    <source>
        <dbReference type="EMBL" id="MEQ2287899.1"/>
    </source>
</evidence>